<evidence type="ECO:0000313" key="2">
    <source>
        <dbReference type="Proteomes" id="UP001209878"/>
    </source>
</evidence>
<dbReference type="AlphaFoldDB" id="A0AAD9UE88"/>
<dbReference type="Proteomes" id="UP001209878">
    <property type="component" value="Unassembled WGS sequence"/>
</dbReference>
<accession>A0AAD9UE88</accession>
<keyword evidence="2" id="KW-1185">Reference proteome</keyword>
<dbReference type="InterPro" id="IPR036866">
    <property type="entry name" value="RibonucZ/Hydroxyglut_hydro"/>
</dbReference>
<dbReference type="Gene3D" id="3.60.15.10">
    <property type="entry name" value="Ribonuclease Z/Hydroxyacylglutathione hydrolase-like"/>
    <property type="match status" value="1"/>
</dbReference>
<sequence length="344" mass="38493">MLCLRHLVRCKLVGLCNESTQGPVAARLYTNLALQPKPRAKQVDMSRIMAGADYMDIEQFRVYPWSISGLESCILVQKNGLSVAFDMGYAFREAVKCQHVLISHGHIDHISGLISHAARRHLCCMRPATYYVPGALIEPLKMVASAYAQMHANDKINDIDLKALGLDDEVNLPGGYIAKPFSTNHRVPSQGYLLYKQSKQLKAEFVGMPSAEINALHKKGVPVHDVLLTPEVAYTGDTNFDVFLNPPNPDLLRVKLLITETTYIDDCVDQNGVTSMTRARDRGHIHIQEFVDNEHLFRNVGNLLLVHFSDKYSVGYIHERVYGLLPPSLQGKVHLGTYLKDKTS</sequence>
<name>A0AAD9UE88_RIDPI</name>
<gene>
    <name evidence="1" type="ORF">NP493_210g03042</name>
</gene>
<proteinExistence type="predicted"/>
<reference evidence="1" key="1">
    <citation type="journal article" date="2023" name="Mol. Biol. Evol.">
        <title>Third-Generation Sequencing Reveals the Adaptive Role of the Epigenome in Three Deep-Sea Polychaetes.</title>
        <authorList>
            <person name="Perez M."/>
            <person name="Aroh O."/>
            <person name="Sun Y."/>
            <person name="Lan Y."/>
            <person name="Juniper S.K."/>
            <person name="Young C.R."/>
            <person name="Angers B."/>
            <person name="Qian P.Y."/>
        </authorList>
    </citation>
    <scope>NUCLEOTIDE SEQUENCE</scope>
    <source>
        <strain evidence="1">R07B-5</strain>
    </source>
</reference>
<evidence type="ECO:0000313" key="1">
    <source>
        <dbReference type="EMBL" id="KAK2186227.1"/>
    </source>
</evidence>
<organism evidence="1 2">
    <name type="scientific">Ridgeia piscesae</name>
    <name type="common">Tubeworm</name>
    <dbReference type="NCBI Taxonomy" id="27915"/>
    <lineage>
        <taxon>Eukaryota</taxon>
        <taxon>Metazoa</taxon>
        <taxon>Spiralia</taxon>
        <taxon>Lophotrochozoa</taxon>
        <taxon>Annelida</taxon>
        <taxon>Polychaeta</taxon>
        <taxon>Sedentaria</taxon>
        <taxon>Canalipalpata</taxon>
        <taxon>Sabellida</taxon>
        <taxon>Siboglinidae</taxon>
        <taxon>Ridgeia</taxon>
    </lineage>
</organism>
<dbReference type="EMBL" id="JAODUO010000209">
    <property type="protein sequence ID" value="KAK2186227.1"/>
    <property type="molecule type" value="Genomic_DNA"/>
</dbReference>
<dbReference type="PANTHER" id="PTHR46504:SF2">
    <property type="entry name" value="TRNASE Z TRZ1"/>
    <property type="match status" value="1"/>
</dbReference>
<protein>
    <submittedName>
        <fullName evidence="1">Uncharacterized protein</fullName>
    </submittedName>
</protein>
<dbReference type="SUPFAM" id="SSF56281">
    <property type="entry name" value="Metallo-hydrolase/oxidoreductase"/>
    <property type="match status" value="1"/>
</dbReference>
<comment type="caution">
    <text evidence="1">The sequence shown here is derived from an EMBL/GenBank/DDBJ whole genome shotgun (WGS) entry which is preliminary data.</text>
</comment>
<dbReference type="PANTHER" id="PTHR46504">
    <property type="entry name" value="TRNASE Z TRZ1"/>
    <property type="match status" value="1"/>
</dbReference>